<dbReference type="Proteomes" id="UP001549200">
    <property type="component" value="Unassembled WGS sequence"/>
</dbReference>
<organism evidence="1 2">
    <name type="scientific">Enterocloster citroniae</name>
    <dbReference type="NCBI Taxonomy" id="358743"/>
    <lineage>
        <taxon>Bacteria</taxon>
        <taxon>Bacillati</taxon>
        <taxon>Bacillota</taxon>
        <taxon>Clostridia</taxon>
        <taxon>Lachnospirales</taxon>
        <taxon>Lachnospiraceae</taxon>
        <taxon>Enterocloster</taxon>
    </lineage>
</organism>
<dbReference type="InterPro" id="IPR043519">
    <property type="entry name" value="NT_sf"/>
</dbReference>
<comment type="caution">
    <text evidence="1">The sequence shown here is derived from an EMBL/GenBank/DDBJ whole genome shotgun (WGS) entry which is preliminary data.</text>
</comment>
<accession>A0ABV2G2B8</accession>
<dbReference type="InterPro" id="IPR018775">
    <property type="entry name" value="RlaP"/>
</dbReference>
<protein>
    <submittedName>
        <fullName evidence="1">Nucleotidyltransferase</fullName>
    </submittedName>
</protein>
<dbReference type="SUPFAM" id="SSF81301">
    <property type="entry name" value="Nucleotidyltransferase"/>
    <property type="match status" value="1"/>
</dbReference>
<dbReference type="PANTHER" id="PTHR34817">
    <property type="entry name" value="NUCLEOTIDYLTRANSFERASE"/>
    <property type="match status" value="1"/>
</dbReference>
<sequence>METENSMIDFKQLMNTSEYDFLRTEKRLGNRIILLGLGGSYAYGTCNENSDIDFRGITLNMPSDLIGLTEFEQYEDANTDTVIYSFNKIVRLLLDCNPNTCEILGLDEDQYLIKSKLGQELLDHKGIFLSKRAAKSFGGYAGAQLRRLQNAIARDSMPQTEKEQHILRSVRNALEDFERRYSSFDRGSIRLYIDRSENPELETEIYMDADYRHMPLRDYESMWAAMHSVVKDYDKIGKRNRKKDDNHLNKHAMHLIRLFMMAVDILEKGEINTNRRHDLDLLMKIRSGGFRKEDGTFDSEFYDILADFEERLQTATRESMLPDNPDMEKVGAFVEYVNRRSIEGDY</sequence>
<dbReference type="EMBL" id="JBEPLZ010000018">
    <property type="protein sequence ID" value="MET3572429.1"/>
    <property type="molecule type" value="Genomic_DNA"/>
</dbReference>
<reference evidence="1 2" key="1">
    <citation type="submission" date="2024-06" db="EMBL/GenBank/DDBJ databases">
        <title>Genomic Encyclopedia of Type Strains, Phase IV (KMG-IV): sequencing the most valuable type-strain genomes for metagenomic binning, comparative biology and taxonomic classification.</title>
        <authorList>
            <person name="Goeker M."/>
        </authorList>
    </citation>
    <scope>NUCLEOTIDE SEQUENCE [LARGE SCALE GENOMIC DNA]</scope>
    <source>
        <strain evidence="1 2">DSM 19261</strain>
    </source>
</reference>
<keyword evidence="2" id="KW-1185">Reference proteome</keyword>
<dbReference type="PANTHER" id="PTHR34817:SF1">
    <property type="entry name" value="NUCLEOTIDYLTRANSFERASE"/>
    <property type="match status" value="1"/>
</dbReference>
<evidence type="ECO:0000313" key="2">
    <source>
        <dbReference type="Proteomes" id="UP001549200"/>
    </source>
</evidence>
<evidence type="ECO:0000313" key="1">
    <source>
        <dbReference type="EMBL" id="MET3572429.1"/>
    </source>
</evidence>
<dbReference type="Pfam" id="PF10127">
    <property type="entry name" value="RlaP"/>
    <property type="match status" value="1"/>
</dbReference>
<gene>
    <name evidence="1" type="ORF">ABID13_004086</name>
</gene>
<proteinExistence type="predicted"/>
<name>A0ABV2G2B8_9FIRM</name>